<evidence type="ECO:0000256" key="2">
    <source>
        <dbReference type="ARBA" id="ARBA00006671"/>
    </source>
</evidence>
<dbReference type="SUPFAM" id="SSF49401">
    <property type="entry name" value="Bacterial adhesins"/>
    <property type="match status" value="1"/>
</dbReference>
<dbReference type="Gene3D" id="2.60.40.1090">
    <property type="entry name" value="Fimbrial-type adhesion domain"/>
    <property type="match status" value="1"/>
</dbReference>
<dbReference type="Pfam" id="PF00419">
    <property type="entry name" value="Fimbrial"/>
    <property type="match status" value="1"/>
</dbReference>
<keyword evidence="4" id="KW-0281">Fimbrium</keyword>
<keyword evidence="3 5" id="KW-0732">Signal</keyword>
<dbReference type="RefSeq" id="WP_038843398.1">
    <property type="nucleotide sequence ID" value="NZ_ASGY01000030.1"/>
</dbReference>
<feature type="chain" id="PRO_5001996985" evidence="5">
    <location>
        <begin position="25"/>
        <end position="182"/>
    </location>
</feature>
<evidence type="ECO:0000313" key="7">
    <source>
        <dbReference type="EMBL" id="KGE69192.1"/>
    </source>
</evidence>
<dbReference type="InterPro" id="IPR000259">
    <property type="entry name" value="Adhesion_dom_fimbrial"/>
</dbReference>
<dbReference type="PANTHER" id="PTHR33420">
    <property type="entry name" value="FIMBRIAL SUBUNIT ELFA-RELATED"/>
    <property type="match status" value="1"/>
</dbReference>
<dbReference type="PANTHER" id="PTHR33420:SF3">
    <property type="entry name" value="FIMBRIAL SUBUNIT ELFA"/>
    <property type="match status" value="1"/>
</dbReference>
<comment type="caution">
    <text evidence="7">The sequence shown here is derived from an EMBL/GenBank/DDBJ whole genome shotgun (WGS) entry which is preliminary data.</text>
</comment>
<dbReference type="AlphaFoldDB" id="A0A0A1Z8T3"/>
<dbReference type="InterPro" id="IPR050263">
    <property type="entry name" value="Bact_Fimbrial_Adh_Pro"/>
</dbReference>
<accession>A0A0A1Z8T3</accession>
<gene>
    <name evidence="7" type="ORF">K814_0104285</name>
</gene>
<protein>
    <submittedName>
        <fullName evidence="7">Fimbrial protein</fullName>
    </submittedName>
</protein>
<dbReference type="GO" id="GO:0043709">
    <property type="term" value="P:cell adhesion involved in single-species biofilm formation"/>
    <property type="evidence" value="ECO:0007669"/>
    <property type="project" value="TreeGrafter"/>
</dbReference>
<dbReference type="Proteomes" id="UP000030060">
    <property type="component" value="Unassembled WGS sequence"/>
</dbReference>
<sequence length="182" mass="17903">MKKFALKVLTLALVLAGASQAALAADGEINFIGSVTDNTCPVVVEDLNGSAGAGDVGLGSVPVTSLASAGQVAGGGAFTLTIDTTAPGCSVTGKKAVVKFLSLSGNAGASGQWIGLSPEAGVATNVAVQIKDATGKDVQVGLESSPYLDLTQPLRFTANYIATGAATAGPANAKAAFTVDYQ</sequence>
<evidence type="ECO:0000256" key="3">
    <source>
        <dbReference type="ARBA" id="ARBA00022729"/>
    </source>
</evidence>
<reference evidence="7 8" key="1">
    <citation type="journal article" date="2013" name="Genome Announc.">
        <title>Draft Genome Sequence of Pseudomonas fluorescens LMG 5329, a White Line-Inducing Principle-Producing Bioindicator for the Mushroom Pathogen Pseudomonas tolaasii.</title>
        <authorList>
            <person name="Ghequire M.G."/>
            <person name="Rokni-Zadeh H."/>
            <person name="Zarrineh P."/>
            <person name="De Mot R."/>
        </authorList>
    </citation>
    <scope>NUCLEOTIDE SEQUENCE [LARGE SCALE GENOMIC DNA]</scope>
    <source>
        <strain evidence="7 8">LMG 5329</strain>
    </source>
</reference>
<evidence type="ECO:0000313" key="8">
    <source>
        <dbReference type="Proteomes" id="UP000030060"/>
    </source>
</evidence>
<organism evidence="7 8">
    <name type="scientific">Pseudomonas fluorescens LMG 5329</name>
    <dbReference type="NCBI Taxonomy" id="1324332"/>
    <lineage>
        <taxon>Bacteria</taxon>
        <taxon>Pseudomonadati</taxon>
        <taxon>Pseudomonadota</taxon>
        <taxon>Gammaproteobacteria</taxon>
        <taxon>Pseudomonadales</taxon>
        <taxon>Pseudomonadaceae</taxon>
        <taxon>Pseudomonas</taxon>
    </lineage>
</organism>
<dbReference type="GO" id="GO:0009289">
    <property type="term" value="C:pilus"/>
    <property type="evidence" value="ECO:0007669"/>
    <property type="project" value="UniProtKB-SubCell"/>
</dbReference>
<dbReference type="EMBL" id="ASGY01000030">
    <property type="protein sequence ID" value="KGE69192.1"/>
    <property type="molecule type" value="Genomic_DNA"/>
</dbReference>
<feature type="domain" description="Fimbrial-type adhesion" evidence="6">
    <location>
        <begin position="29"/>
        <end position="182"/>
    </location>
</feature>
<evidence type="ECO:0000256" key="1">
    <source>
        <dbReference type="ARBA" id="ARBA00004561"/>
    </source>
</evidence>
<dbReference type="InterPro" id="IPR008966">
    <property type="entry name" value="Adhesion_dom_sf"/>
</dbReference>
<proteinExistence type="inferred from homology"/>
<dbReference type="InterPro" id="IPR036937">
    <property type="entry name" value="Adhesion_dom_fimbrial_sf"/>
</dbReference>
<dbReference type="OrthoDB" id="6466381at2"/>
<feature type="signal peptide" evidence="5">
    <location>
        <begin position="1"/>
        <end position="24"/>
    </location>
</feature>
<comment type="subcellular location">
    <subcellularLocation>
        <location evidence="1">Fimbrium</location>
    </subcellularLocation>
</comment>
<evidence type="ECO:0000259" key="6">
    <source>
        <dbReference type="Pfam" id="PF00419"/>
    </source>
</evidence>
<evidence type="ECO:0000256" key="4">
    <source>
        <dbReference type="ARBA" id="ARBA00023263"/>
    </source>
</evidence>
<name>A0A0A1Z8T3_PSEFL</name>
<evidence type="ECO:0000256" key="5">
    <source>
        <dbReference type="SAM" id="SignalP"/>
    </source>
</evidence>
<comment type="similarity">
    <text evidence="2">Belongs to the fimbrial protein family.</text>
</comment>